<sequence>MSARKSPWSGPGIFQVFISAPQDSQVSLEILDQWLEKEYVPKLMEAKVATSAWRFKAANAAYGKQNMLIIEVPDLSESKALSVVPRTGSRFPGGKTAEELFDYETRILALEELYETKEQPKDAAQAVIYAAMEPGEGCEADLDKWYRKEHNQQMSKEPGWLRTRRYKLLYTHRGDGKSTEVPSCLAIHEFGEGNNLGQDVEPLQPITDWTKKCMKEAKAIDAAIYLRKTGSS</sequence>
<name>A0A6A6UZL3_9PLEO</name>
<evidence type="ECO:0000313" key="2">
    <source>
        <dbReference type="Proteomes" id="UP000799440"/>
    </source>
</evidence>
<dbReference type="OrthoDB" id="2851338at2759"/>
<dbReference type="EMBL" id="MU006609">
    <property type="protein sequence ID" value="KAF2742407.1"/>
    <property type="molecule type" value="Genomic_DNA"/>
</dbReference>
<proteinExistence type="predicted"/>
<gene>
    <name evidence="1" type="ORF">M011DRAFT_269283</name>
</gene>
<reference evidence="1" key="1">
    <citation type="journal article" date="2020" name="Stud. Mycol.">
        <title>101 Dothideomycetes genomes: a test case for predicting lifestyles and emergence of pathogens.</title>
        <authorList>
            <person name="Haridas S."/>
            <person name="Albert R."/>
            <person name="Binder M."/>
            <person name="Bloem J."/>
            <person name="Labutti K."/>
            <person name="Salamov A."/>
            <person name="Andreopoulos B."/>
            <person name="Baker S."/>
            <person name="Barry K."/>
            <person name="Bills G."/>
            <person name="Bluhm B."/>
            <person name="Cannon C."/>
            <person name="Castanera R."/>
            <person name="Culley D."/>
            <person name="Daum C."/>
            <person name="Ezra D."/>
            <person name="Gonzalez J."/>
            <person name="Henrissat B."/>
            <person name="Kuo A."/>
            <person name="Liang C."/>
            <person name="Lipzen A."/>
            <person name="Lutzoni F."/>
            <person name="Magnuson J."/>
            <person name="Mondo S."/>
            <person name="Nolan M."/>
            <person name="Ohm R."/>
            <person name="Pangilinan J."/>
            <person name="Park H.-J."/>
            <person name="Ramirez L."/>
            <person name="Alfaro M."/>
            <person name="Sun H."/>
            <person name="Tritt A."/>
            <person name="Yoshinaga Y."/>
            <person name="Zwiers L.-H."/>
            <person name="Turgeon B."/>
            <person name="Goodwin S."/>
            <person name="Spatafora J."/>
            <person name="Crous P."/>
            <person name="Grigoriev I."/>
        </authorList>
    </citation>
    <scope>NUCLEOTIDE SEQUENCE</scope>
    <source>
        <strain evidence="1">CBS 119925</strain>
    </source>
</reference>
<protein>
    <submittedName>
        <fullName evidence="1">Uncharacterized protein</fullName>
    </submittedName>
</protein>
<keyword evidence="2" id="KW-1185">Reference proteome</keyword>
<evidence type="ECO:0000313" key="1">
    <source>
        <dbReference type="EMBL" id="KAF2742407.1"/>
    </source>
</evidence>
<dbReference type="Proteomes" id="UP000799440">
    <property type="component" value="Unassembled WGS sequence"/>
</dbReference>
<organism evidence="1 2">
    <name type="scientific">Sporormia fimetaria CBS 119925</name>
    <dbReference type="NCBI Taxonomy" id="1340428"/>
    <lineage>
        <taxon>Eukaryota</taxon>
        <taxon>Fungi</taxon>
        <taxon>Dikarya</taxon>
        <taxon>Ascomycota</taxon>
        <taxon>Pezizomycotina</taxon>
        <taxon>Dothideomycetes</taxon>
        <taxon>Pleosporomycetidae</taxon>
        <taxon>Pleosporales</taxon>
        <taxon>Sporormiaceae</taxon>
        <taxon>Sporormia</taxon>
    </lineage>
</organism>
<dbReference type="AlphaFoldDB" id="A0A6A6UZL3"/>
<accession>A0A6A6UZL3</accession>